<protein>
    <submittedName>
        <fullName evidence="1">Uncharacterized protein</fullName>
    </submittedName>
</protein>
<proteinExistence type="predicted"/>
<dbReference type="EMBL" id="JAIWYP010000009">
    <property type="protein sequence ID" value="KAH3768695.1"/>
    <property type="molecule type" value="Genomic_DNA"/>
</dbReference>
<sequence>MMIDGFNRFDTDCAIEYECKTRNSDLHMWKCLHEQTRSANIPKKICMSTCEAANAAHSVDEEDPLMELHVPELEKTR</sequence>
<reference evidence="1" key="2">
    <citation type="submission" date="2020-11" db="EMBL/GenBank/DDBJ databases">
        <authorList>
            <person name="McCartney M.A."/>
            <person name="Auch B."/>
            <person name="Kono T."/>
            <person name="Mallez S."/>
            <person name="Becker A."/>
            <person name="Gohl D.M."/>
            <person name="Silverstein K.A.T."/>
            <person name="Koren S."/>
            <person name="Bechman K.B."/>
            <person name="Herman A."/>
            <person name="Abrahante J.E."/>
            <person name="Garbe J."/>
        </authorList>
    </citation>
    <scope>NUCLEOTIDE SEQUENCE</scope>
    <source>
        <strain evidence="1">Duluth1</strain>
        <tissue evidence="1">Whole animal</tissue>
    </source>
</reference>
<gene>
    <name evidence="1" type="ORF">DPMN_169914</name>
</gene>
<evidence type="ECO:0000313" key="2">
    <source>
        <dbReference type="Proteomes" id="UP000828390"/>
    </source>
</evidence>
<evidence type="ECO:0000313" key="1">
    <source>
        <dbReference type="EMBL" id="KAH3768695.1"/>
    </source>
</evidence>
<keyword evidence="2" id="KW-1185">Reference proteome</keyword>
<reference evidence="1" key="1">
    <citation type="journal article" date="2019" name="bioRxiv">
        <title>The Genome of the Zebra Mussel, Dreissena polymorpha: A Resource for Invasive Species Research.</title>
        <authorList>
            <person name="McCartney M.A."/>
            <person name="Auch B."/>
            <person name="Kono T."/>
            <person name="Mallez S."/>
            <person name="Zhang Y."/>
            <person name="Obille A."/>
            <person name="Becker A."/>
            <person name="Abrahante J.E."/>
            <person name="Garbe J."/>
            <person name="Badalamenti J.P."/>
            <person name="Herman A."/>
            <person name="Mangelson H."/>
            <person name="Liachko I."/>
            <person name="Sullivan S."/>
            <person name="Sone E.D."/>
            <person name="Koren S."/>
            <person name="Silverstein K.A.T."/>
            <person name="Beckman K.B."/>
            <person name="Gohl D.M."/>
        </authorList>
    </citation>
    <scope>NUCLEOTIDE SEQUENCE</scope>
    <source>
        <strain evidence="1">Duluth1</strain>
        <tissue evidence="1">Whole animal</tissue>
    </source>
</reference>
<name>A0A9D4ICF3_DREPO</name>
<accession>A0A9D4ICF3</accession>
<dbReference type="AlphaFoldDB" id="A0A9D4ICF3"/>
<comment type="caution">
    <text evidence="1">The sequence shown here is derived from an EMBL/GenBank/DDBJ whole genome shotgun (WGS) entry which is preliminary data.</text>
</comment>
<dbReference type="Proteomes" id="UP000828390">
    <property type="component" value="Unassembled WGS sequence"/>
</dbReference>
<organism evidence="1 2">
    <name type="scientific">Dreissena polymorpha</name>
    <name type="common">Zebra mussel</name>
    <name type="synonym">Mytilus polymorpha</name>
    <dbReference type="NCBI Taxonomy" id="45954"/>
    <lineage>
        <taxon>Eukaryota</taxon>
        <taxon>Metazoa</taxon>
        <taxon>Spiralia</taxon>
        <taxon>Lophotrochozoa</taxon>
        <taxon>Mollusca</taxon>
        <taxon>Bivalvia</taxon>
        <taxon>Autobranchia</taxon>
        <taxon>Heteroconchia</taxon>
        <taxon>Euheterodonta</taxon>
        <taxon>Imparidentia</taxon>
        <taxon>Neoheterodontei</taxon>
        <taxon>Myida</taxon>
        <taxon>Dreissenoidea</taxon>
        <taxon>Dreissenidae</taxon>
        <taxon>Dreissena</taxon>
    </lineage>
</organism>